<sequence>MAKTSGTCDSTSSSGANSPTHTPNTSNPNSAAIDLNHAARGPISFNSTAFPLKLPPTNYPSWKMQFTCLIAGYDLLGFLDGSNLCPVATEPTYAPWAWQDQLLRHALITSISENITPYIAAAPTAQHAWETLANLYANRSRARVITLKERLQNMHRDGRSVSEYLCTLKAVADELGMIDRPLSDDDLIVYILNGLGPEFREIATSLRTRDTSLSFDDLHDRLVAHEESLRREDTKLESTPLTAHLARAATTPSSSVVNSAGLLPTPHQGRFFPPPHRNYRGPLSSNRTFFGNQRRGSFGLPNNRPTAQACQLCHNSGHFAHNCPFYQVQQHPPHANFASSPNIASEDWLIDSGATHHPAPIDMVCHRPAVGHSMLPPCAPVPHHAVVPVSTKSADPHSPVTPSAPTSTPRSPTQSPCPTSTPTVTPIIAELDSSPPTSTNHAPSHNLSPPSPPLPIRTHPMVTHSQNNIFKPKTLHHATMASPLPSPKPTWTWELVPSHPDQHVLGCKWIFRIKRGKDGSITRYKARLVAKGFHQRPGSDYLNTFSPVIKPTTIRTVLSLAVSRRWPLKQLDVNNAFLHGELDEELYMQQPAGFIDQTHPSHVCWLRKSIYGLKQAPRAWFRALKAFLLSQGFFNSKSDSSLFIYNKGSIVIFFLVYVDDIIVTGNNISFITSLIQTMEHRFSLKEPSDLSYFLGIEAVSVNDGLFLSQHRYIQDLLQKSGMTEAKPMATPLASTSNLLLHTGITLPNGSDYRKLVGSLQYLSLTRLDISFAVSRLSQFMHKPTDVHWQALKRVLHYLRGTASHGILLRPQQSLSLHAFSDADWAGDRDTCLSTTGYIVFLGGNPISWRAAKQRAVARSSTEAEMKHIAIDLHFVRELVDKKIMRVSHIASNDQLADGFTKPLPSTKFICLRDKIGIADGTSILRGRVKETKSVS</sequence>
<dbReference type="Pfam" id="PF14223">
    <property type="entry name" value="Retrotran_gag_2"/>
    <property type="match status" value="1"/>
</dbReference>
<feature type="compositionally biased region" description="Polar residues" evidence="1">
    <location>
        <begin position="16"/>
        <end position="30"/>
    </location>
</feature>
<evidence type="ECO:0000259" key="2">
    <source>
        <dbReference type="Pfam" id="PF07727"/>
    </source>
</evidence>
<evidence type="ECO:0000313" key="3">
    <source>
        <dbReference type="EMBL" id="GKV40995.1"/>
    </source>
</evidence>
<dbReference type="AlphaFoldDB" id="A0AAV5LUX7"/>
<dbReference type="PANTHER" id="PTHR47481:SF22">
    <property type="entry name" value="RETROTRANSPOSON GAG DOMAIN-CONTAINING PROTEIN"/>
    <property type="match status" value="1"/>
</dbReference>
<dbReference type="SUPFAM" id="SSF56672">
    <property type="entry name" value="DNA/RNA polymerases"/>
    <property type="match status" value="1"/>
</dbReference>
<name>A0AAV5LUX7_9ROSI</name>
<dbReference type="Proteomes" id="UP001054252">
    <property type="component" value="Unassembled WGS sequence"/>
</dbReference>
<proteinExistence type="predicted"/>
<accession>A0AAV5LUX7</accession>
<dbReference type="InterPro" id="IPR043502">
    <property type="entry name" value="DNA/RNA_pol_sf"/>
</dbReference>
<evidence type="ECO:0000313" key="4">
    <source>
        <dbReference type="Proteomes" id="UP001054252"/>
    </source>
</evidence>
<protein>
    <recommendedName>
        <fullName evidence="2">Reverse transcriptase Ty1/copia-type domain-containing protein</fullName>
    </recommendedName>
</protein>
<feature type="domain" description="Reverse transcriptase Ty1/copia-type" evidence="2">
    <location>
        <begin position="492"/>
        <end position="732"/>
    </location>
</feature>
<reference evidence="3 4" key="1">
    <citation type="journal article" date="2021" name="Commun. Biol.">
        <title>The genome of Shorea leprosula (Dipterocarpaceae) highlights the ecological relevance of drought in aseasonal tropical rainforests.</title>
        <authorList>
            <person name="Ng K.K.S."/>
            <person name="Kobayashi M.J."/>
            <person name="Fawcett J.A."/>
            <person name="Hatakeyama M."/>
            <person name="Paape T."/>
            <person name="Ng C.H."/>
            <person name="Ang C.C."/>
            <person name="Tnah L.H."/>
            <person name="Lee C.T."/>
            <person name="Nishiyama T."/>
            <person name="Sese J."/>
            <person name="O'Brien M.J."/>
            <person name="Copetti D."/>
            <person name="Mohd Noor M.I."/>
            <person name="Ong R.C."/>
            <person name="Putra M."/>
            <person name="Sireger I.Z."/>
            <person name="Indrioko S."/>
            <person name="Kosugi Y."/>
            <person name="Izuno A."/>
            <person name="Isagi Y."/>
            <person name="Lee S.L."/>
            <person name="Shimizu K.K."/>
        </authorList>
    </citation>
    <scope>NUCLEOTIDE SEQUENCE [LARGE SCALE GENOMIC DNA]</scope>
    <source>
        <strain evidence="3">214</strain>
    </source>
</reference>
<dbReference type="Pfam" id="PF07727">
    <property type="entry name" value="RVT_2"/>
    <property type="match status" value="1"/>
</dbReference>
<dbReference type="InterPro" id="IPR013103">
    <property type="entry name" value="RVT_2"/>
</dbReference>
<gene>
    <name evidence="3" type="ORF">SLEP1_g48578</name>
</gene>
<feature type="compositionally biased region" description="Low complexity" evidence="1">
    <location>
        <begin position="1"/>
        <end position="15"/>
    </location>
</feature>
<dbReference type="EMBL" id="BPVZ01000146">
    <property type="protein sequence ID" value="GKV40995.1"/>
    <property type="molecule type" value="Genomic_DNA"/>
</dbReference>
<feature type="region of interest" description="Disordered" evidence="1">
    <location>
        <begin position="1"/>
        <end position="32"/>
    </location>
</feature>
<comment type="caution">
    <text evidence="3">The sequence shown here is derived from an EMBL/GenBank/DDBJ whole genome shotgun (WGS) entry which is preliminary data.</text>
</comment>
<dbReference type="CDD" id="cd09272">
    <property type="entry name" value="RNase_HI_RT_Ty1"/>
    <property type="match status" value="1"/>
</dbReference>
<keyword evidence="4" id="KW-1185">Reference proteome</keyword>
<organism evidence="3 4">
    <name type="scientific">Rubroshorea leprosula</name>
    <dbReference type="NCBI Taxonomy" id="152421"/>
    <lineage>
        <taxon>Eukaryota</taxon>
        <taxon>Viridiplantae</taxon>
        <taxon>Streptophyta</taxon>
        <taxon>Embryophyta</taxon>
        <taxon>Tracheophyta</taxon>
        <taxon>Spermatophyta</taxon>
        <taxon>Magnoliopsida</taxon>
        <taxon>eudicotyledons</taxon>
        <taxon>Gunneridae</taxon>
        <taxon>Pentapetalae</taxon>
        <taxon>rosids</taxon>
        <taxon>malvids</taxon>
        <taxon>Malvales</taxon>
        <taxon>Dipterocarpaceae</taxon>
        <taxon>Rubroshorea</taxon>
    </lineage>
</organism>
<feature type="compositionally biased region" description="Low complexity" evidence="1">
    <location>
        <begin position="396"/>
        <end position="426"/>
    </location>
</feature>
<dbReference type="PANTHER" id="PTHR47481">
    <property type="match status" value="1"/>
</dbReference>
<evidence type="ECO:0000256" key="1">
    <source>
        <dbReference type="SAM" id="MobiDB-lite"/>
    </source>
</evidence>
<feature type="region of interest" description="Disordered" evidence="1">
    <location>
        <begin position="389"/>
        <end position="457"/>
    </location>
</feature>